<keyword evidence="2" id="KW-0560">Oxidoreductase</keyword>
<reference evidence="4 5" key="1">
    <citation type="journal article" date="2009" name="Stand. Genomic Sci.">
        <title>Complete genome sequence of Catenulispora acidiphila type strain (ID 139908).</title>
        <authorList>
            <person name="Copeland A."/>
            <person name="Lapidus A."/>
            <person name="Glavina Del Rio T."/>
            <person name="Nolan M."/>
            <person name="Lucas S."/>
            <person name="Chen F."/>
            <person name="Tice H."/>
            <person name="Cheng J.F."/>
            <person name="Bruce D."/>
            <person name="Goodwin L."/>
            <person name="Pitluck S."/>
            <person name="Mikhailova N."/>
            <person name="Pati A."/>
            <person name="Ivanova N."/>
            <person name="Mavromatis K."/>
            <person name="Chen A."/>
            <person name="Palaniappan K."/>
            <person name="Chain P."/>
            <person name="Land M."/>
            <person name="Hauser L."/>
            <person name="Chang Y.J."/>
            <person name="Jeffries C.D."/>
            <person name="Chertkov O."/>
            <person name="Brettin T."/>
            <person name="Detter J.C."/>
            <person name="Han C."/>
            <person name="Ali Z."/>
            <person name="Tindall B.J."/>
            <person name="Goker M."/>
            <person name="Bristow J."/>
            <person name="Eisen J.A."/>
            <person name="Markowitz V."/>
            <person name="Hugenholtz P."/>
            <person name="Kyrpides N.C."/>
            <person name="Klenk H.P."/>
        </authorList>
    </citation>
    <scope>NUCLEOTIDE SEQUENCE [LARGE SCALE GENOMIC DNA]</scope>
    <source>
        <strain evidence="5">DSM 44928 / JCM 14897 / NBRC 102108 / NRRL B-24433 / ID139908</strain>
    </source>
</reference>
<dbReference type="OrthoDB" id="9802561at2"/>
<dbReference type="HOGENOM" id="CLU_024866_0_0_11"/>
<comment type="similarity">
    <text evidence="1">Belongs to the short-chain dehydrogenases/reductases (SDR) family.</text>
</comment>
<keyword evidence="5" id="KW-1185">Reference proteome</keyword>
<dbReference type="PRINTS" id="PR00080">
    <property type="entry name" value="SDRFAMILY"/>
</dbReference>
<evidence type="ECO:0000256" key="1">
    <source>
        <dbReference type="ARBA" id="ARBA00006484"/>
    </source>
</evidence>
<dbReference type="SUPFAM" id="SSF51735">
    <property type="entry name" value="NAD(P)-binding Rossmann-fold domains"/>
    <property type="match status" value="1"/>
</dbReference>
<dbReference type="NCBIfam" id="NF006196">
    <property type="entry name" value="PRK08324.2-4"/>
    <property type="match status" value="1"/>
</dbReference>
<dbReference type="Proteomes" id="UP000000851">
    <property type="component" value="Chromosome"/>
</dbReference>
<dbReference type="Pfam" id="PF00596">
    <property type="entry name" value="Aldolase_II"/>
    <property type="match status" value="1"/>
</dbReference>
<proteinExistence type="inferred from homology"/>
<protein>
    <submittedName>
        <fullName evidence="4">Class II aldolase/adducin family protein</fullName>
    </submittedName>
</protein>
<sequence>MRNRWDENEAPADGDLLDQCVYVSRLLGADPDLVLHGGGNTSVKTVSRDALGRDVDSLQVKGSGWDLATIQRPGFAPLRLARLREILEAESLSDSAMMNELRCALLDASAPDPSVETLLHALIPDTFVLHTHADAVLTLTNLDDGEARIREALGEDHIAVPYVMPGFDLAKYCRDQLRGRGDALPQTMILLRHGVFTYGESARAAYDRMIEVVGRAEQYIAERTRAARSTPTPTMQASPSETTAPDILDVASLRQAVSRVAGVPMIATRSADAASAEFCYRPDLATVSQQGPATPDHVIRTKRLPMTGRDVDAYAKEYVAYYESQESPDADPPTTMVDPAPRIALDRDLGLVAFGRRPKDAGIAADIYRHTIGIVERAEELGGYRALSAADVFSVEYWELEQAKLRRAGGTPEFAGEVALVTGAASGIGRACVKALVARGAAVVGLDVEDAVTSIAPAPDYLGVVTDVTDSGAVKDAIAQAVDRFGGIDMLIASAGVFGPSRAMSDFDPQQWHGTLSVNTEAFAALLSQVHGLLKLAPRYGRVVLIGSKNTAAPGPGAAAYSASKAAATQLARVAALEWAGDGIRVNVVHPDAVFDTGLWTPEIIEARAAHYGMTVEQYKRRNLLRTEVTSEVVGAVVADVCGPSFRATTGAQIPVDGGSDRII</sequence>
<dbReference type="GO" id="GO:0016491">
    <property type="term" value="F:oxidoreductase activity"/>
    <property type="evidence" value="ECO:0007669"/>
    <property type="project" value="UniProtKB-KW"/>
</dbReference>
<dbReference type="KEGG" id="cai:Caci_3516"/>
<evidence type="ECO:0000313" key="5">
    <source>
        <dbReference type="Proteomes" id="UP000000851"/>
    </source>
</evidence>
<dbReference type="SUPFAM" id="SSF53639">
    <property type="entry name" value="AraD/HMP-PK domain-like"/>
    <property type="match status" value="1"/>
</dbReference>
<dbReference type="eggNOG" id="COG3347">
    <property type="taxonomic scope" value="Bacteria"/>
</dbReference>
<evidence type="ECO:0000313" key="4">
    <source>
        <dbReference type="EMBL" id="ACU72422.1"/>
    </source>
</evidence>
<dbReference type="InParanoid" id="C7QAC3"/>
<accession>C7QAC3</accession>
<evidence type="ECO:0000256" key="2">
    <source>
        <dbReference type="ARBA" id="ARBA00023002"/>
    </source>
</evidence>
<dbReference type="InterPro" id="IPR036291">
    <property type="entry name" value="NAD(P)-bd_dom_sf"/>
</dbReference>
<dbReference type="SMART" id="SM01007">
    <property type="entry name" value="Aldolase_II"/>
    <property type="match status" value="1"/>
</dbReference>
<dbReference type="InterPro" id="IPR001303">
    <property type="entry name" value="Aldolase_II/adducin_N"/>
</dbReference>
<dbReference type="eggNOG" id="COG1028">
    <property type="taxonomic scope" value="Bacteria"/>
</dbReference>
<dbReference type="InterPro" id="IPR036409">
    <property type="entry name" value="Aldolase_II/adducin_N_sf"/>
</dbReference>
<evidence type="ECO:0000259" key="3">
    <source>
        <dbReference type="SMART" id="SM01007"/>
    </source>
</evidence>
<name>C7QAC3_CATAD</name>
<dbReference type="Gene3D" id="3.40.50.720">
    <property type="entry name" value="NAD(P)-binding Rossmann-like Domain"/>
    <property type="match status" value="1"/>
</dbReference>
<dbReference type="PRINTS" id="PR00081">
    <property type="entry name" value="GDHRDH"/>
</dbReference>
<gene>
    <name evidence="4" type="ordered locus">Caci_3516</name>
</gene>
<dbReference type="RefSeq" id="WP_015792151.1">
    <property type="nucleotide sequence ID" value="NC_013131.1"/>
</dbReference>
<feature type="domain" description="Class II aldolase/adducin N-terminal" evidence="3">
    <location>
        <begin position="19"/>
        <end position="220"/>
    </location>
</feature>
<dbReference type="AlphaFoldDB" id="C7QAC3"/>
<dbReference type="PROSITE" id="PS00061">
    <property type="entry name" value="ADH_SHORT"/>
    <property type="match status" value="1"/>
</dbReference>
<dbReference type="PANTHER" id="PTHR24321">
    <property type="entry name" value="DEHYDROGENASES, SHORT CHAIN"/>
    <property type="match status" value="1"/>
</dbReference>
<organism evidence="4 5">
    <name type="scientific">Catenulispora acidiphila (strain DSM 44928 / JCM 14897 / NBRC 102108 / NRRL B-24433 / ID139908)</name>
    <dbReference type="NCBI Taxonomy" id="479433"/>
    <lineage>
        <taxon>Bacteria</taxon>
        <taxon>Bacillati</taxon>
        <taxon>Actinomycetota</taxon>
        <taxon>Actinomycetes</taxon>
        <taxon>Catenulisporales</taxon>
        <taxon>Catenulisporaceae</taxon>
        <taxon>Catenulispora</taxon>
    </lineage>
</organism>
<dbReference type="Pfam" id="PF00106">
    <property type="entry name" value="adh_short"/>
    <property type="match status" value="1"/>
</dbReference>
<dbReference type="STRING" id="479433.Caci_3516"/>
<dbReference type="EMBL" id="CP001700">
    <property type="protein sequence ID" value="ACU72422.1"/>
    <property type="molecule type" value="Genomic_DNA"/>
</dbReference>
<dbReference type="InterPro" id="IPR020904">
    <property type="entry name" value="Sc_DH/Rdtase_CS"/>
</dbReference>
<dbReference type="InterPro" id="IPR002347">
    <property type="entry name" value="SDR_fam"/>
</dbReference>
<dbReference type="PANTHER" id="PTHR24321:SF14">
    <property type="entry name" value="SHORT-CHAIN TYPE DEHYDROGENASE_REDUCTASE BLR2146-RELATED"/>
    <property type="match status" value="1"/>
</dbReference>
<dbReference type="Gene3D" id="3.40.225.10">
    <property type="entry name" value="Class II aldolase/adducin N-terminal domain"/>
    <property type="match status" value="1"/>
</dbReference>